<dbReference type="STRING" id="1401685.P857_67"/>
<accession>W2V1F6</accession>
<protein>
    <submittedName>
        <fullName evidence="1">Uncharacterized protein</fullName>
    </submittedName>
</protein>
<dbReference type="EMBL" id="AXCJ01000004">
    <property type="protein sequence ID" value="ETO91497.1"/>
    <property type="molecule type" value="Genomic_DNA"/>
</dbReference>
<organism evidence="1 2">
    <name type="scientific">Candidatus Xenolissoclinum pacificiensis L6</name>
    <dbReference type="NCBI Taxonomy" id="1401685"/>
    <lineage>
        <taxon>Bacteria</taxon>
        <taxon>Pseudomonadati</taxon>
        <taxon>Pseudomonadota</taxon>
        <taxon>Alphaproteobacteria</taxon>
        <taxon>Rickettsiales</taxon>
        <taxon>Anaplasmataceae</taxon>
        <taxon>Candidatus Xenolissoclinum</taxon>
    </lineage>
</organism>
<evidence type="ECO:0000313" key="1">
    <source>
        <dbReference type="EMBL" id="ETO91497.1"/>
    </source>
</evidence>
<proteinExistence type="predicted"/>
<name>W2V1F6_9RICK</name>
<evidence type="ECO:0000313" key="2">
    <source>
        <dbReference type="Proteomes" id="UP000018951"/>
    </source>
</evidence>
<reference evidence="1 2" key="1">
    <citation type="journal article" date="2013" name="PLoS ONE">
        <title>Bacterial endosymbiosis in a chordate host: long-term co-evolution and conservation of secondary metabolism.</title>
        <authorList>
            <person name="Kwan J.C."/>
            <person name="Schmidt E.W."/>
        </authorList>
    </citation>
    <scope>NUCLEOTIDE SEQUENCE [LARGE SCALE GENOMIC DNA]</scope>
    <source>
        <strain evidence="2">L6</strain>
    </source>
</reference>
<dbReference type="AlphaFoldDB" id="W2V1F6"/>
<dbReference type="Proteomes" id="UP000018951">
    <property type="component" value="Unassembled WGS sequence"/>
</dbReference>
<sequence length="84" mass="10217">MKKNIDKVFDYLEHKIHKMRSYDTNSQNVNYQQEIRLLMDKTRILERKVKMLDEKCKSYEGVMNILLAKIKRLMIKIQNILDTK</sequence>
<gene>
    <name evidence="1" type="ORF">P857_67</name>
</gene>
<comment type="caution">
    <text evidence="1">The sequence shown here is derived from an EMBL/GenBank/DDBJ whole genome shotgun (WGS) entry which is preliminary data.</text>
</comment>
<keyword evidence="2" id="KW-1185">Reference proteome</keyword>